<evidence type="ECO:0000259" key="1">
    <source>
        <dbReference type="Pfam" id="PF00169"/>
    </source>
</evidence>
<name>A0ABV0V0E9_9TELE</name>
<dbReference type="InterPro" id="IPR011993">
    <property type="entry name" value="PH-like_dom_sf"/>
</dbReference>
<keyword evidence="3" id="KW-1185">Reference proteome</keyword>
<dbReference type="EMBL" id="JAHRIQ010090375">
    <property type="protein sequence ID" value="MEQ2250272.1"/>
    <property type="molecule type" value="Genomic_DNA"/>
</dbReference>
<dbReference type="Proteomes" id="UP001482620">
    <property type="component" value="Unassembled WGS sequence"/>
</dbReference>
<accession>A0ABV0V0E9</accession>
<dbReference type="Pfam" id="PF00169">
    <property type="entry name" value="PH"/>
    <property type="match status" value="1"/>
</dbReference>
<organism evidence="2 3">
    <name type="scientific">Ilyodon furcidens</name>
    <name type="common">goldbreast splitfin</name>
    <dbReference type="NCBI Taxonomy" id="33524"/>
    <lineage>
        <taxon>Eukaryota</taxon>
        <taxon>Metazoa</taxon>
        <taxon>Chordata</taxon>
        <taxon>Craniata</taxon>
        <taxon>Vertebrata</taxon>
        <taxon>Euteleostomi</taxon>
        <taxon>Actinopterygii</taxon>
        <taxon>Neopterygii</taxon>
        <taxon>Teleostei</taxon>
        <taxon>Neoteleostei</taxon>
        <taxon>Acanthomorphata</taxon>
        <taxon>Ovalentaria</taxon>
        <taxon>Atherinomorphae</taxon>
        <taxon>Cyprinodontiformes</taxon>
        <taxon>Goodeidae</taxon>
        <taxon>Ilyodon</taxon>
    </lineage>
</organism>
<comment type="caution">
    <text evidence="2">The sequence shown here is derived from an EMBL/GenBank/DDBJ whole genome shotgun (WGS) entry which is preliminary data.</text>
</comment>
<evidence type="ECO:0000313" key="2">
    <source>
        <dbReference type="EMBL" id="MEQ2250272.1"/>
    </source>
</evidence>
<dbReference type="Gene3D" id="2.30.29.30">
    <property type="entry name" value="Pleckstrin-homology domain (PH domain)/Phosphotyrosine-binding domain (PTB)"/>
    <property type="match status" value="1"/>
</dbReference>
<protein>
    <submittedName>
        <fullName evidence="2">Arf-GAP with Rho-GAP domain, ANK repeat and PH domain-containing protein 3</fullName>
    </submittedName>
</protein>
<gene>
    <name evidence="2" type="primary">ARAP3</name>
    <name evidence="2" type="ORF">ILYODFUR_038266</name>
</gene>
<sequence length="80" mass="9399">NYVFQKRFVKFDGKNLMYFGSEKDVYPKGVIPLAAIQMARSAKDNKFEIVTSHRIFVFRTDNEEGVWWLSPVDLDRSTLH</sequence>
<proteinExistence type="predicted"/>
<reference evidence="2 3" key="1">
    <citation type="submission" date="2021-06" db="EMBL/GenBank/DDBJ databases">
        <authorList>
            <person name="Palmer J.M."/>
        </authorList>
    </citation>
    <scope>NUCLEOTIDE SEQUENCE [LARGE SCALE GENOMIC DNA]</scope>
    <source>
        <strain evidence="3">if_2019</strain>
        <tissue evidence="2">Muscle</tissue>
    </source>
</reference>
<feature type="non-terminal residue" evidence="2">
    <location>
        <position position="1"/>
    </location>
</feature>
<dbReference type="InterPro" id="IPR052227">
    <property type="entry name" value="Arf-Rho-GAP_ANK-PH_domain"/>
</dbReference>
<dbReference type="InterPro" id="IPR001849">
    <property type="entry name" value="PH_domain"/>
</dbReference>
<dbReference type="PANTHER" id="PTHR45899">
    <property type="entry name" value="RHO GTPASE ACTIVATING PROTEIN AT 15B, ISOFORM C"/>
    <property type="match status" value="1"/>
</dbReference>
<dbReference type="SUPFAM" id="SSF50729">
    <property type="entry name" value="PH domain-like"/>
    <property type="match status" value="1"/>
</dbReference>
<feature type="domain" description="PH" evidence="1">
    <location>
        <begin position="4"/>
        <end position="64"/>
    </location>
</feature>
<dbReference type="PANTHER" id="PTHR45899:SF4">
    <property type="entry name" value="ARF-GAP WITH RHO-GAP DOMAIN, ANK REPEAT AND PH DOMAIN-CONTAINING PROTEIN 3"/>
    <property type="match status" value="1"/>
</dbReference>
<evidence type="ECO:0000313" key="3">
    <source>
        <dbReference type="Proteomes" id="UP001482620"/>
    </source>
</evidence>